<proteinExistence type="predicted"/>
<dbReference type="InterPro" id="IPR018959">
    <property type="entry name" value="DUF1989"/>
</dbReference>
<feature type="domain" description="DUF1989" evidence="1">
    <location>
        <begin position="8"/>
        <end position="179"/>
    </location>
</feature>
<dbReference type="PANTHER" id="PTHR31527">
    <property type="entry name" value="RE64534P"/>
    <property type="match status" value="1"/>
</dbReference>
<evidence type="ECO:0000313" key="2">
    <source>
        <dbReference type="EMBL" id="MFC5652033.1"/>
    </source>
</evidence>
<dbReference type="EMBL" id="JBHSOW010000088">
    <property type="protein sequence ID" value="MFC5652033.1"/>
    <property type="molecule type" value="Genomic_DNA"/>
</dbReference>
<gene>
    <name evidence="2" type="ORF">ACFPYJ_23530</name>
</gene>
<evidence type="ECO:0000313" key="3">
    <source>
        <dbReference type="Proteomes" id="UP001596047"/>
    </source>
</evidence>
<comment type="caution">
    <text evidence="2">The sequence shown here is derived from an EMBL/GenBank/DDBJ whole genome shotgun (WGS) entry which is preliminary data.</text>
</comment>
<dbReference type="PANTHER" id="PTHR31527:SF0">
    <property type="entry name" value="RE64534P"/>
    <property type="match status" value="1"/>
</dbReference>
<protein>
    <submittedName>
        <fullName evidence="2">Urea amidolyase associated protein UAAP1</fullName>
    </submittedName>
</protein>
<evidence type="ECO:0000259" key="1">
    <source>
        <dbReference type="Pfam" id="PF09347"/>
    </source>
</evidence>
<sequence>MSNIWSTTINPGGKWSGTIGRGKLVRFTALQAGANISVLLFHAKDLTERYNMPDSLKAQYTAHLTKGNVLMSDNGRILASLVEDSLGWHDTITGWTTREQTDAKYGKTTYQELRNDWLRSGEENFTVELVRSGLGIRDLHPGVNLFSKVYCDDNGDMHYSLDHCKEGAVVTLRTEMDTLFLLSNTPNPLDPRTEYPSVPIQIEVLAADAVSEDDFCLNYRPENRRAFENTWAYFSLLD</sequence>
<accession>A0ABW0W1K0</accession>
<dbReference type="NCBIfam" id="TIGR03425">
    <property type="entry name" value="urea_degr_2"/>
    <property type="match status" value="1"/>
</dbReference>
<dbReference type="Proteomes" id="UP001596047">
    <property type="component" value="Unassembled WGS sequence"/>
</dbReference>
<keyword evidence="3" id="KW-1185">Reference proteome</keyword>
<reference evidence="3" key="1">
    <citation type="journal article" date="2019" name="Int. J. Syst. Evol. Microbiol.">
        <title>The Global Catalogue of Microorganisms (GCM) 10K type strain sequencing project: providing services to taxonomists for standard genome sequencing and annotation.</title>
        <authorList>
            <consortium name="The Broad Institute Genomics Platform"/>
            <consortium name="The Broad Institute Genome Sequencing Center for Infectious Disease"/>
            <person name="Wu L."/>
            <person name="Ma J."/>
        </authorList>
    </citation>
    <scope>NUCLEOTIDE SEQUENCE [LARGE SCALE GENOMIC DNA]</scope>
    <source>
        <strain evidence="3">CGMCC 1.3240</strain>
    </source>
</reference>
<dbReference type="Pfam" id="PF09347">
    <property type="entry name" value="DUF1989"/>
    <property type="match status" value="1"/>
</dbReference>
<dbReference type="RefSeq" id="WP_379190668.1">
    <property type="nucleotide sequence ID" value="NZ_JBHSOW010000088.1"/>
</dbReference>
<dbReference type="InterPro" id="IPR017792">
    <property type="entry name" value="UAAP1"/>
</dbReference>
<name>A0ABW0W1K0_9BACL</name>
<organism evidence="2 3">
    <name type="scientific">Paenibacillus solisilvae</name>
    <dbReference type="NCBI Taxonomy" id="2486751"/>
    <lineage>
        <taxon>Bacteria</taxon>
        <taxon>Bacillati</taxon>
        <taxon>Bacillota</taxon>
        <taxon>Bacilli</taxon>
        <taxon>Bacillales</taxon>
        <taxon>Paenibacillaceae</taxon>
        <taxon>Paenibacillus</taxon>
    </lineage>
</organism>